<dbReference type="InterPro" id="IPR035441">
    <property type="entry name" value="TFIIS/LEDGF_dom_sf"/>
</dbReference>
<name>A0A8J4FNI8_9CHLO</name>
<feature type="region of interest" description="Disordered" evidence="2">
    <location>
        <begin position="526"/>
        <end position="575"/>
    </location>
</feature>
<feature type="compositionally biased region" description="Low complexity" evidence="2">
    <location>
        <begin position="279"/>
        <end position="303"/>
    </location>
</feature>
<feature type="region of interest" description="Disordered" evidence="2">
    <location>
        <begin position="196"/>
        <end position="217"/>
    </location>
</feature>
<feature type="compositionally biased region" description="Low complexity" evidence="2">
    <location>
        <begin position="539"/>
        <end position="554"/>
    </location>
</feature>
<dbReference type="OrthoDB" id="552188at2759"/>
<evidence type="ECO:0000313" key="4">
    <source>
        <dbReference type="EMBL" id="GIL79407.1"/>
    </source>
</evidence>
<feature type="domain" description="TFIIS N-terminal" evidence="3">
    <location>
        <begin position="1307"/>
        <end position="1353"/>
    </location>
</feature>
<dbReference type="Proteomes" id="UP000747110">
    <property type="component" value="Unassembled WGS sequence"/>
</dbReference>
<dbReference type="Pfam" id="PF08711">
    <property type="entry name" value="Med26"/>
    <property type="match status" value="1"/>
</dbReference>
<evidence type="ECO:0000313" key="6">
    <source>
        <dbReference type="Proteomes" id="UP000747110"/>
    </source>
</evidence>
<feature type="region of interest" description="Disordered" evidence="2">
    <location>
        <begin position="1847"/>
        <end position="1868"/>
    </location>
</feature>
<accession>A0A8J4FNI8</accession>
<feature type="region of interest" description="Disordered" evidence="2">
    <location>
        <begin position="1599"/>
        <end position="1652"/>
    </location>
</feature>
<feature type="region of interest" description="Disordered" evidence="2">
    <location>
        <begin position="1894"/>
        <end position="1922"/>
    </location>
</feature>
<feature type="compositionally biased region" description="Low complexity" evidence="2">
    <location>
        <begin position="208"/>
        <end position="217"/>
    </location>
</feature>
<feature type="compositionally biased region" description="Polar residues" evidence="2">
    <location>
        <begin position="401"/>
        <end position="422"/>
    </location>
</feature>
<keyword evidence="1" id="KW-0175">Coiled coil</keyword>
<feature type="region of interest" description="Disordered" evidence="2">
    <location>
        <begin position="1214"/>
        <end position="1261"/>
    </location>
</feature>
<comment type="caution">
    <text evidence="4">The sequence shown here is derived from an EMBL/GenBank/DDBJ whole genome shotgun (WGS) entry which is preliminary data.</text>
</comment>
<feature type="compositionally biased region" description="Polar residues" evidence="2">
    <location>
        <begin position="469"/>
        <end position="486"/>
    </location>
</feature>
<evidence type="ECO:0000256" key="2">
    <source>
        <dbReference type="SAM" id="MobiDB-lite"/>
    </source>
</evidence>
<feature type="region of interest" description="Disordered" evidence="2">
    <location>
        <begin position="801"/>
        <end position="868"/>
    </location>
</feature>
<keyword evidence="6" id="KW-1185">Reference proteome</keyword>
<feature type="region of interest" description="Disordered" evidence="2">
    <location>
        <begin position="458"/>
        <end position="486"/>
    </location>
</feature>
<dbReference type="EMBL" id="BNCQ01000066">
    <property type="protein sequence ID" value="GIM15523.1"/>
    <property type="molecule type" value="Genomic_DNA"/>
</dbReference>
<protein>
    <recommendedName>
        <fullName evidence="3">TFIIS N-terminal domain-containing protein</fullName>
    </recommendedName>
</protein>
<evidence type="ECO:0000259" key="3">
    <source>
        <dbReference type="Pfam" id="PF08711"/>
    </source>
</evidence>
<feature type="compositionally biased region" description="Pro residues" evidence="2">
    <location>
        <begin position="1237"/>
        <end position="1247"/>
    </location>
</feature>
<proteinExistence type="predicted"/>
<feature type="compositionally biased region" description="Low complexity" evidence="2">
    <location>
        <begin position="801"/>
        <end position="814"/>
    </location>
</feature>
<organism evidence="4 6">
    <name type="scientific">Volvox reticuliferus</name>
    <dbReference type="NCBI Taxonomy" id="1737510"/>
    <lineage>
        <taxon>Eukaryota</taxon>
        <taxon>Viridiplantae</taxon>
        <taxon>Chlorophyta</taxon>
        <taxon>core chlorophytes</taxon>
        <taxon>Chlorophyceae</taxon>
        <taxon>CS clade</taxon>
        <taxon>Chlamydomonadales</taxon>
        <taxon>Volvocaceae</taxon>
        <taxon>Volvox</taxon>
    </lineage>
</organism>
<sequence length="1980" mass="199042">MTAATDTVEVQNLVFSRWIEVKHKAEPHNYIEFFLVTDTGNEVLAISAEDHGNSHYVYHSTGAFAKYGTLNSKNRADTISWLEMIIKDSQIKVDSQLAAEVAHAGKPTPDNPLGLYYTQHKVEKTANPDGTHTQRFFLLDQYGNWHLAVMGEERETRDGHYLYRATEEFSARYPLSCHAQKDVIHWLEQRVTHNLPSSLAPHHRNDRSGSVGTSVGVTGAAVSGPAASVPSGTSADAWGSGCPGLGAGGGYTTAATPTSGCDGPVGSDGSGPIPRVNHQPTPQQEQQQQQQVSGSVGSPVVDGAVSDHPLVKQQPQQETLGVACLGMQGDEVTQDAGEPPMAAIQPVPGTTPASSLTHALPPQHLPNCVGALGAQGNQRQTGGQAPTATFSPQQQQQQQQLVNSGAQHSGTGPFQQQHSNHQLPGDSPCHIVAAGQASGSVSPLASLQQLQLEAAVPQQHEAAAAPTALPSQQGMQAQSSSTPQQQHFVLTGTPLHQQGTQGSEPVLPAESPGLAQLLAGLAASMPGGGAPSPLPNNCPPLQLQLPLPPQLQLQGSHMGPPMASPLQPPNLQTSSQLHSLQQFMAPSLFHQPPPQQQQQQLPFPALDPQTQLQQQQQLQLLQQQLQQRQQELQQLLQSNAAALAANNAAVGQQLSVPGGPLPLPSSALSPEVQAWNQGNASVGNNGMSPLPLEQSATLAPSAQAGLGAAAVQVPAPSKQPPLQLLGQADGVVGTPGGHLGASIAGGVYGGVDALSGGGVTPLAVPPGASSNPVGFSNATPAAAVQPPSPMGLYSVYGTGSADGVSPGPPSSSGLPPQPVGPAAGQLMAPGSLPLGLRGNKDAGPCPTPGSGHHHGGRGGGRGSSGKHKLAGVAEVAHKRKLARLAAAGEEAVRLAQGAYLAGLRHQALSEAAQQEALRKTIASWVRGQISDDEVSVNGWHENLEQILHEANRTRTLSVPFLSNESLMEVTRSSVEAITLAAAMSLTAPYDPMAASSAAPPPVAPQQLPLLRPAPNPVHIVAAVGMAAAQPPVSLPDDGGGGECRAATDADQPSTTVVCHAEALAAVSSLKALLMGDLQAAVQGPAAHARTPAPTHVSQVPAASGLDIINNETHGGTILTDVESKTGGAGQAGVSTVAGFPAGLQSTVSETNGPAGLAPTACTANACSAAPGINPGQSGQPSATAAAAAPAPAHAVSAATPPPQQPFAISPLVVPEAETEGTGLCPPPGQPVSTFPEAPGPPSVPNLPPLASQTPQQPPPPLTLPVVPMRPTGPVGSTTVLACAGTAKTWSFSDPHMNKHGVRIALESLRELAALCPPVANMASSNLVDTVRRFEAHPHPSVSGLAKEILKRWRGSFIHRLRCMSDSRCYQDPVAALESKIQANEIVFPSINELLGVPRGSGAAATAADGAATPMTAAIASAAPASGLFYTPKTPAPTGIGNGFTAGSMSYPLPTTAAPLTTTTTGEAISLTGLPTTPLSFGAPALVPAAATTATGGTSAGGITPTGGLAATTAPETPRGLFDPSLTRVSALVVTPQLFGRHGGPAASRGLTSSGLATTEVPAPFLQSPAAAPSPLSPAAALPPLAVAATEVQFPGTLAAAEAATQAQAAPPRSPPRRQSHASTPGPGKLPMSSPRAQLMPPPPASPAGAAAVATTAPRQKMLLRPGAVLATAQMSAAIVTQSPAAAAVPPSSARIPQPPPPSNSSSAAGSVALPVFALPSHLLSASPLVAEATTADVAALLATSAQSLAVHMQTSVAAAASGGGADSSLSPSISPAHLSQLVTLASTAQVYASALKASDAAGAASAWQSLVQQLRQAQALSLGHGSNTLGGKLLQWPLSMPSQLSSTVTGVMSAAPPQEPKPPQIQPLQSPAFAQAPVPITVAAAAASAKAAPTAPTAAPTAAGKTPASSAPLAAGEPPSQVAATQPPAAALAVAAIGLDPVGGVDAAAGGEVFSGRSEAEGAAVGAPLFCRAGGGTSDV</sequence>
<feature type="compositionally biased region" description="Low complexity" evidence="2">
    <location>
        <begin position="1599"/>
        <end position="1610"/>
    </location>
</feature>
<dbReference type="SUPFAM" id="SSF47676">
    <property type="entry name" value="Conserved domain common to transcription factors TFIIS, elongin A, CRSP70"/>
    <property type="match status" value="1"/>
</dbReference>
<reference evidence="4" key="1">
    <citation type="journal article" date="2021" name="Proc. Natl. Acad. Sci. U.S.A.">
        <title>Three genomes in the algal genus Volvox reveal the fate of a haploid sex-determining region after a transition to homothallism.</title>
        <authorList>
            <person name="Yamamoto K."/>
            <person name="Hamaji T."/>
            <person name="Kawai-Toyooka H."/>
            <person name="Matsuzaki R."/>
            <person name="Takahashi F."/>
            <person name="Nishimura Y."/>
            <person name="Kawachi M."/>
            <person name="Noguchi H."/>
            <person name="Minakuchi Y."/>
            <person name="Umen J.G."/>
            <person name="Toyoda A."/>
            <person name="Nozaki H."/>
        </authorList>
    </citation>
    <scope>NUCLEOTIDE SEQUENCE</scope>
    <source>
        <strain evidence="5">NIES-3785</strain>
        <strain evidence="4">NIES-3786</strain>
    </source>
</reference>
<dbReference type="EMBL" id="BNCP01000016">
    <property type="protein sequence ID" value="GIL79407.1"/>
    <property type="molecule type" value="Genomic_DNA"/>
</dbReference>
<feature type="region of interest" description="Disordered" evidence="2">
    <location>
        <begin position="1688"/>
        <end position="1707"/>
    </location>
</feature>
<evidence type="ECO:0000256" key="1">
    <source>
        <dbReference type="SAM" id="Coils"/>
    </source>
</evidence>
<feature type="region of interest" description="Disordered" evidence="2">
    <location>
        <begin position="346"/>
        <end position="430"/>
    </location>
</feature>
<dbReference type="Proteomes" id="UP000722791">
    <property type="component" value="Unassembled WGS sequence"/>
</dbReference>
<gene>
    <name evidence="4" type="ORF">Vretifemale_8693</name>
    <name evidence="5" type="ORF">Vretimale_18291</name>
</gene>
<dbReference type="InterPro" id="IPR017923">
    <property type="entry name" value="TFIIS_N"/>
</dbReference>
<evidence type="ECO:0000313" key="5">
    <source>
        <dbReference type="EMBL" id="GIM15523.1"/>
    </source>
</evidence>
<feature type="coiled-coil region" evidence="1">
    <location>
        <begin position="611"/>
        <end position="645"/>
    </location>
</feature>
<feature type="compositionally biased region" description="Polar residues" evidence="2">
    <location>
        <begin position="375"/>
        <end position="392"/>
    </location>
</feature>
<feature type="region of interest" description="Disordered" evidence="2">
    <location>
        <begin position="258"/>
        <end position="305"/>
    </location>
</feature>